<feature type="chain" id="PRO_5017051655" evidence="2">
    <location>
        <begin position="46"/>
        <end position="349"/>
    </location>
</feature>
<accession>A0A367PP44</accession>
<proteinExistence type="inferred from homology"/>
<comment type="similarity">
    <text evidence="1">Belongs to the UPF0065 (bug) family.</text>
</comment>
<gene>
    <name evidence="3" type="ORF">DDK22_08110</name>
</gene>
<dbReference type="PANTHER" id="PTHR42928">
    <property type="entry name" value="TRICARBOXYLATE-BINDING PROTEIN"/>
    <property type="match status" value="1"/>
</dbReference>
<dbReference type="AlphaFoldDB" id="A0A367PP44"/>
<dbReference type="InterPro" id="IPR005064">
    <property type="entry name" value="BUG"/>
</dbReference>
<evidence type="ECO:0000256" key="2">
    <source>
        <dbReference type="SAM" id="SignalP"/>
    </source>
</evidence>
<dbReference type="CDD" id="cd13578">
    <property type="entry name" value="PBP2_Bug27"/>
    <property type="match status" value="1"/>
</dbReference>
<organism evidence="3 4">
    <name type="scientific">Cupriavidus necator</name>
    <name type="common">Alcaligenes eutrophus</name>
    <name type="synonym">Ralstonia eutropha</name>
    <dbReference type="NCBI Taxonomy" id="106590"/>
    <lineage>
        <taxon>Bacteria</taxon>
        <taxon>Pseudomonadati</taxon>
        <taxon>Pseudomonadota</taxon>
        <taxon>Betaproteobacteria</taxon>
        <taxon>Burkholderiales</taxon>
        <taxon>Burkholderiaceae</taxon>
        <taxon>Cupriavidus</taxon>
    </lineage>
</organism>
<dbReference type="PIRSF" id="PIRSF017082">
    <property type="entry name" value="YflP"/>
    <property type="match status" value="1"/>
</dbReference>
<dbReference type="Gene3D" id="3.40.190.10">
    <property type="entry name" value="Periplasmic binding protein-like II"/>
    <property type="match status" value="1"/>
</dbReference>
<comment type="caution">
    <text evidence="3">The sequence shown here is derived from an EMBL/GenBank/DDBJ whole genome shotgun (WGS) entry which is preliminary data.</text>
</comment>
<dbReference type="InterPro" id="IPR042100">
    <property type="entry name" value="Bug_dom1"/>
</dbReference>
<feature type="signal peptide" evidence="2">
    <location>
        <begin position="1"/>
        <end position="45"/>
    </location>
</feature>
<evidence type="ECO:0000313" key="3">
    <source>
        <dbReference type="EMBL" id="RCJ08957.1"/>
    </source>
</evidence>
<dbReference type="PANTHER" id="PTHR42928:SF5">
    <property type="entry name" value="BLR1237 PROTEIN"/>
    <property type="match status" value="1"/>
</dbReference>
<sequence>MQSRKPPSFLMTAPRRVATLAAITAAITATLAVAVAGLWPAAANAAAADTNIQANWKPSKPIVFIVPFPPAGINDVLARAVAQRLSNALGQPVVVENRPGASGNIGAEALVRAAPDGHTIGILNSIHGVNAAFYRKLPYDVTRDLVPVAPLGESPLVVVTNPHTPYKSVSELIAYAKANPGKINYGGPTSYPLEMIKTMAGVDITNIPYKGSGPTINDMIAGHIDLATGPLLEYMPHVNSGKLKLLAVGTASRLKALPNVPTVAESIPGYDITVWYGVFAPKGTPAPVVERLRGEIRAIMSDAGIRAKLTDLSVDTAFSQTGVTGLSTRLTSETQRAHRIVAKTGGYLN</sequence>
<dbReference type="Proteomes" id="UP000253501">
    <property type="component" value="Unassembled WGS sequence"/>
</dbReference>
<keyword evidence="2" id="KW-0732">Signal</keyword>
<dbReference type="Gene3D" id="3.40.190.150">
    <property type="entry name" value="Bordetella uptake gene, domain 1"/>
    <property type="match status" value="1"/>
</dbReference>
<dbReference type="Pfam" id="PF03401">
    <property type="entry name" value="TctC"/>
    <property type="match status" value="1"/>
</dbReference>
<evidence type="ECO:0000256" key="1">
    <source>
        <dbReference type="ARBA" id="ARBA00006987"/>
    </source>
</evidence>
<reference evidence="3 4" key="1">
    <citation type="submission" date="2018-04" db="EMBL/GenBank/DDBJ databases">
        <title>Cupriavidus necator CR12 genome sequencing and assembly.</title>
        <authorList>
            <person name="Ben Fekih I."/>
            <person name="Mazhar H.S."/>
            <person name="Bello S.K."/>
            <person name="Rensing C."/>
        </authorList>
    </citation>
    <scope>NUCLEOTIDE SEQUENCE [LARGE SCALE GENOMIC DNA]</scope>
    <source>
        <strain evidence="3 4">CR12</strain>
    </source>
</reference>
<evidence type="ECO:0000313" key="4">
    <source>
        <dbReference type="Proteomes" id="UP000253501"/>
    </source>
</evidence>
<protein>
    <submittedName>
        <fullName evidence="3">Tripartite tricarboxylate transporter substrate binding protein</fullName>
    </submittedName>
</protein>
<name>A0A367PP44_CUPNE</name>
<dbReference type="SUPFAM" id="SSF53850">
    <property type="entry name" value="Periplasmic binding protein-like II"/>
    <property type="match status" value="1"/>
</dbReference>
<dbReference type="EMBL" id="QDHA01000019">
    <property type="protein sequence ID" value="RCJ08957.1"/>
    <property type="molecule type" value="Genomic_DNA"/>
</dbReference>
<dbReference type="RefSeq" id="WP_114131513.1">
    <property type="nucleotide sequence ID" value="NZ_CP068435.1"/>
</dbReference>